<dbReference type="InterPro" id="IPR021514">
    <property type="entry name" value="DUF3176"/>
</dbReference>
<organism evidence="3 4">
    <name type="scientific">Exophiala bonariae</name>
    <dbReference type="NCBI Taxonomy" id="1690606"/>
    <lineage>
        <taxon>Eukaryota</taxon>
        <taxon>Fungi</taxon>
        <taxon>Dikarya</taxon>
        <taxon>Ascomycota</taxon>
        <taxon>Pezizomycotina</taxon>
        <taxon>Eurotiomycetes</taxon>
        <taxon>Chaetothyriomycetidae</taxon>
        <taxon>Chaetothyriales</taxon>
        <taxon>Herpotrichiellaceae</taxon>
        <taxon>Exophiala</taxon>
    </lineage>
</organism>
<gene>
    <name evidence="3" type="ORF">LTR84_007759</name>
</gene>
<dbReference type="AlphaFoldDB" id="A0AAV9NNG6"/>
<name>A0AAV9NNG6_9EURO</name>
<feature type="compositionally biased region" description="Low complexity" evidence="1">
    <location>
        <begin position="703"/>
        <end position="714"/>
    </location>
</feature>
<keyword evidence="2" id="KW-0472">Membrane</keyword>
<reference evidence="3 4" key="1">
    <citation type="submission" date="2023-08" db="EMBL/GenBank/DDBJ databases">
        <title>Black Yeasts Isolated from many extreme environments.</title>
        <authorList>
            <person name="Coleine C."/>
            <person name="Stajich J.E."/>
            <person name="Selbmann L."/>
        </authorList>
    </citation>
    <scope>NUCLEOTIDE SEQUENCE [LARGE SCALE GENOMIC DNA]</scope>
    <source>
        <strain evidence="3 4">CCFEE 5792</strain>
    </source>
</reference>
<keyword evidence="2" id="KW-1133">Transmembrane helix</keyword>
<dbReference type="Proteomes" id="UP001358417">
    <property type="component" value="Unassembled WGS sequence"/>
</dbReference>
<feature type="region of interest" description="Disordered" evidence="1">
    <location>
        <begin position="1"/>
        <end position="47"/>
    </location>
</feature>
<dbReference type="GeneID" id="89975924"/>
<feature type="compositionally biased region" description="Pro residues" evidence="1">
    <location>
        <begin position="25"/>
        <end position="43"/>
    </location>
</feature>
<dbReference type="RefSeq" id="XP_064710314.1">
    <property type="nucleotide sequence ID" value="XM_064851311.1"/>
</dbReference>
<protein>
    <submittedName>
        <fullName evidence="3">Uncharacterized protein</fullName>
    </submittedName>
</protein>
<evidence type="ECO:0000313" key="4">
    <source>
        <dbReference type="Proteomes" id="UP001358417"/>
    </source>
</evidence>
<evidence type="ECO:0000313" key="3">
    <source>
        <dbReference type="EMBL" id="KAK5061217.1"/>
    </source>
</evidence>
<dbReference type="Pfam" id="PF11374">
    <property type="entry name" value="DUF3176"/>
    <property type="match status" value="1"/>
</dbReference>
<feature type="transmembrane region" description="Helical" evidence="2">
    <location>
        <begin position="93"/>
        <end position="118"/>
    </location>
</feature>
<feature type="transmembrane region" description="Helical" evidence="2">
    <location>
        <begin position="563"/>
        <end position="586"/>
    </location>
</feature>
<feature type="compositionally biased region" description="Polar residues" evidence="1">
    <location>
        <begin position="1"/>
        <end position="22"/>
    </location>
</feature>
<dbReference type="PANTHER" id="PTHR35394:SF5">
    <property type="entry name" value="DUF3176 DOMAIN-CONTAINING PROTEIN"/>
    <property type="match status" value="1"/>
</dbReference>
<dbReference type="PANTHER" id="PTHR35394">
    <property type="entry name" value="DUF3176 DOMAIN-CONTAINING PROTEIN"/>
    <property type="match status" value="1"/>
</dbReference>
<feature type="region of interest" description="Disordered" evidence="1">
    <location>
        <begin position="657"/>
        <end position="720"/>
    </location>
</feature>
<keyword evidence="2" id="KW-0812">Transmembrane</keyword>
<accession>A0AAV9NNG6</accession>
<proteinExistence type="predicted"/>
<keyword evidence="4" id="KW-1185">Reference proteome</keyword>
<feature type="transmembrane region" description="Helical" evidence="2">
    <location>
        <begin position="61"/>
        <end position="81"/>
    </location>
</feature>
<evidence type="ECO:0000256" key="2">
    <source>
        <dbReference type="SAM" id="Phobius"/>
    </source>
</evidence>
<evidence type="ECO:0000256" key="1">
    <source>
        <dbReference type="SAM" id="MobiDB-lite"/>
    </source>
</evidence>
<comment type="caution">
    <text evidence="3">The sequence shown here is derived from an EMBL/GenBank/DDBJ whole genome shotgun (WGS) entry which is preliminary data.</text>
</comment>
<sequence length="720" mass="78700">MPPTDRTSTCQSQTHHINIAQQSPTSPPPSPASLPPSTPPTKQSPPSWWSRLGVDHWEWELSAAVLCVGALAAIVAVLINYDQKPVPELPVGLTMNAIIAFLSTIAKGALTLILAAILRQEKWLWFIDRPRPLSTIDSFEEASRGPYGSLMLLFKLHGSLRPFLAATILVLALGFEPFLQQLVAFSTRDVLIDGAIASIQTPTTYNESVVGDLGGASLSLNAQIGAFGGANGTNIAPECTGGNCTWPEYNTLALCTICKDVTSEVMVDNARWDMSSLFLEFEQANQSSSYQEWHQTYSFPRGNNLTVDFGLRMDKSSDSQSTNTQWGLNYPRRRVWPLNIGPELDSSWIDTWDNDTYADHPAPFFAMGYLDLNVTEDNSALRIQRATECIFNPCVRTVSTQVINGIVESKVINTDYGAVFFAEQNPDGISLAGGWRATVNGTDFEIVDTGGVAFGMGYANVQGHAYLLIQALRIALEGNTTYSLLGTHYPSGESESTSYEGTGYSQNRGPWSSAGQQAIDGADNFAQVVEGVGHALTGRFQQLATISVSGSATRNYVVMEVRWIWLIYPLALLVLSIASLTATILATHVRHMAVWKESTIPLLYRYAGDGLNFLAGSTQALGHPSKSLSNKVSQIVDEANKELVRLRRHQAIWTLDSETPPERAEQKENAVVNNDFRKRRSNPPSQPASSSIPMASLPPRRQPQPQQHDPQTQPAVNTAT</sequence>
<dbReference type="EMBL" id="JAVRRD010000003">
    <property type="protein sequence ID" value="KAK5061217.1"/>
    <property type="molecule type" value="Genomic_DNA"/>
</dbReference>